<evidence type="ECO:0000256" key="1">
    <source>
        <dbReference type="ARBA" id="ARBA00004651"/>
    </source>
</evidence>
<sequence length="257" mass="27669">MDLSSTQWLMLACAAFMAGYIDSIVGGGGLIQVPAIFSIFPREAPATLLGTSKLAGIIGTGSAAWRYARSTRVPWRTALPAACAAFFCAFWGAWSVTRIPPETVRPILPFVLMAVFVYTLAKKDLGSVHAPKFDGRRELFMALLMGGAIGFYDGLFGPGTGSFLLFMFVRFFGFDFLSGSVSAKIVNVACNAAALLWFGADGHVWWAVGAVMAVFNLAGSQIGSRMALKHGTGFVRRLFLVVVSALIVKSMYDAFFR</sequence>
<dbReference type="Proteomes" id="UP000325161">
    <property type="component" value="Chromosome"/>
</dbReference>
<keyword evidence="4 8" id="KW-1003">Cell membrane</keyword>
<comment type="subcellular location">
    <subcellularLocation>
        <location evidence="1 8">Cell membrane</location>
        <topology evidence="1 8">Multi-pass membrane protein</topology>
    </subcellularLocation>
</comment>
<feature type="transmembrane region" description="Helical" evidence="8">
    <location>
        <begin position="12"/>
        <end position="40"/>
    </location>
</feature>
<feature type="transmembrane region" description="Helical" evidence="8">
    <location>
        <begin position="234"/>
        <end position="252"/>
    </location>
</feature>
<feature type="transmembrane region" description="Helical" evidence="8">
    <location>
        <begin position="103"/>
        <end position="121"/>
    </location>
</feature>
<feature type="transmembrane region" description="Helical" evidence="8">
    <location>
        <begin position="142"/>
        <end position="169"/>
    </location>
</feature>
<evidence type="ECO:0000256" key="4">
    <source>
        <dbReference type="ARBA" id="ARBA00022475"/>
    </source>
</evidence>
<dbReference type="InterPro" id="IPR002781">
    <property type="entry name" value="TM_pro_TauE-like"/>
</dbReference>
<dbReference type="OrthoDB" id="554695at2"/>
<name>A0A5C0B4C2_9BURK</name>
<reference evidence="9 10" key="1">
    <citation type="submission" date="2019-08" db="EMBL/GenBank/DDBJ databases">
        <title>Amphibian skin-associated Pigmentiphaga: genome sequence and occurrence across geography and hosts.</title>
        <authorList>
            <person name="Bletz M.C."/>
            <person name="Bunk B."/>
            <person name="Sproeer C."/>
            <person name="Biwer P."/>
            <person name="Reiter S."/>
            <person name="Rabemananjara F.C.E."/>
            <person name="Schulz S."/>
            <person name="Overmann J."/>
            <person name="Vences M."/>
        </authorList>
    </citation>
    <scope>NUCLEOTIDE SEQUENCE [LARGE SCALE GENOMIC DNA]</scope>
    <source>
        <strain evidence="9 10">Mada1488</strain>
    </source>
</reference>
<dbReference type="InterPro" id="IPR052017">
    <property type="entry name" value="TSUP"/>
</dbReference>
<keyword evidence="7 8" id="KW-0472">Membrane</keyword>
<keyword evidence="6 8" id="KW-1133">Transmembrane helix</keyword>
<accession>A0A5C0B4C2</accession>
<evidence type="ECO:0000256" key="7">
    <source>
        <dbReference type="ARBA" id="ARBA00023136"/>
    </source>
</evidence>
<evidence type="ECO:0000256" key="8">
    <source>
        <dbReference type="RuleBase" id="RU363041"/>
    </source>
</evidence>
<evidence type="ECO:0000256" key="2">
    <source>
        <dbReference type="ARBA" id="ARBA00009142"/>
    </source>
</evidence>
<feature type="transmembrane region" description="Helical" evidence="8">
    <location>
        <begin position="77"/>
        <end position="97"/>
    </location>
</feature>
<dbReference type="PANTHER" id="PTHR30269">
    <property type="entry name" value="TRANSMEMBRANE PROTEIN YFCA"/>
    <property type="match status" value="1"/>
</dbReference>
<evidence type="ECO:0000313" key="10">
    <source>
        <dbReference type="Proteomes" id="UP000325161"/>
    </source>
</evidence>
<dbReference type="PANTHER" id="PTHR30269:SF0">
    <property type="entry name" value="MEMBRANE TRANSPORTER PROTEIN YFCA-RELATED"/>
    <property type="match status" value="1"/>
</dbReference>
<dbReference type="GO" id="GO:0005886">
    <property type="term" value="C:plasma membrane"/>
    <property type="evidence" value="ECO:0007669"/>
    <property type="project" value="UniProtKB-SubCell"/>
</dbReference>
<evidence type="ECO:0000256" key="6">
    <source>
        <dbReference type="ARBA" id="ARBA00022989"/>
    </source>
</evidence>
<keyword evidence="3" id="KW-0813">Transport</keyword>
<evidence type="ECO:0000256" key="3">
    <source>
        <dbReference type="ARBA" id="ARBA00022448"/>
    </source>
</evidence>
<keyword evidence="5 8" id="KW-0812">Transmembrane</keyword>
<dbReference type="RefSeq" id="WP_148819876.1">
    <property type="nucleotide sequence ID" value="NZ_CP043046.1"/>
</dbReference>
<dbReference type="KEGG" id="pacr:FXN63_26480"/>
<dbReference type="Pfam" id="PF01925">
    <property type="entry name" value="TauE"/>
    <property type="match status" value="1"/>
</dbReference>
<dbReference type="EMBL" id="CP043046">
    <property type="protein sequence ID" value="QEI09588.1"/>
    <property type="molecule type" value="Genomic_DNA"/>
</dbReference>
<evidence type="ECO:0000313" key="9">
    <source>
        <dbReference type="EMBL" id="QEI09588.1"/>
    </source>
</evidence>
<comment type="similarity">
    <text evidence="2 8">Belongs to the 4-toluene sulfonate uptake permease (TSUP) (TC 2.A.102) family.</text>
</comment>
<keyword evidence="10" id="KW-1185">Reference proteome</keyword>
<feature type="transmembrane region" description="Helical" evidence="8">
    <location>
        <begin position="46"/>
        <end position="65"/>
    </location>
</feature>
<protein>
    <recommendedName>
        <fullName evidence="8">Probable membrane transporter protein</fullName>
    </recommendedName>
</protein>
<proteinExistence type="inferred from homology"/>
<dbReference type="AlphaFoldDB" id="A0A5C0B4C2"/>
<feature type="transmembrane region" description="Helical" evidence="8">
    <location>
        <begin position="204"/>
        <end position="222"/>
    </location>
</feature>
<evidence type="ECO:0000256" key="5">
    <source>
        <dbReference type="ARBA" id="ARBA00022692"/>
    </source>
</evidence>
<gene>
    <name evidence="9" type="ORF">FXN63_26480</name>
</gene>
<organism evidence="9 10">
    <name type="scientific">Pigmentiphaga aceris</name>
    <dbReference type="NCBI Taxonomy" id="1940612"/>
    <lineage>
        <taxon>Bacteria</taxon>
        <taxon>Pseudomonadati</taxon>
        <taxon>Pseudomonadota</taxon>
        <taxon>Betaproteobacteria</taxon>
        <taxon>Burkholderiales</taxon>
        <taxon>Alcaligenaceae</taxon>
        <taxon>Pigmentiphaga</taxon>
    </lineage>
</organism>